<dbReference type="PANTHER" id="PTHR11138">
    <property type="entry name" value="METHIONYL-TRNA FORMYLTRANSFERASE"/>
    <property type="match status" value="1"/>
</dbReference>
<dbReference type="Pfam" id="PF02911">
    <property type="entry name" value="Formyl_trans_C"/>
    <property type="match status" value="1"/>
</dbReference>
<evidence type="ECO:0000259" key="4">
    <source>
        <dbReference type="Pfam" id="PF00551"/>
    </source>
</evidence>
<evidence type="ECO:0000259" key="5">
    <source>
        <dbReference type="Pfam" id="PF02911"/>
    </source>
</evidence>
<dbReference type="Proteomes" id="UP001596496">
    <property type="component" value="Unassembled WGS sequence"/>
</dbReference>
<accession>A0ABW2P6C5</accession>
<evidence type="ECO:0000256" key="2">
    <source>
        <dbReference type="ARBA" id="ARBA00022679"/>
    </source>
</evidence>
<dbReference type="EC" id="2.1.2.9" evidence="6"/>
<evidence type="ECO:0000313" key="6">
    <source>
        <dbReference type="EMBL" id="MFC7383725.1"/>
    </source>
</evidence>
<dbReference type="EMBL" id="JBHTCG010000009">
    <property type="protein sequence ID" value="MFC7383725.1"/>
    <property type="molecule type" value="Genomic_DNA"/>
</dbReference>
<keyword evidence="3" id="KW-0648">Protein biosynthesis</keyword>
<feature type="domain" description="Formyl transferase C-terminal" evidence="5">
    <location>
        <begin position="216"/>
        <end position="300"/>
    </location>
</feature>
<protein>
    <submittedName>
        <fullName evidence="6">Methionyl-tRNA formyltransferase</fullName>
        <ecNumber evidence="6">2.1.2.9</ecNumber>
    </submittedName>
</protein>
<sequence length="322" mass="35171">MSLPVRVVLMSEVNSKLGAPFLSILAEHPLVELVGVVTSPRGRLCPYFLGEEDQVDLDAQGRGWGIPPMRPANVNDPGSVAAIAALKPDYIIVGNYQQILKADLLGVPRITSVNFHPSPLPKYAGWAPFFWMARTGETRSGVTAIAMTTQIDGGPVIAAKPIMLSGTETALEIRESHTVANVALLRELIPRLAAGRLPLTPQDPGERTYFSKPGDHDYWLDFTQDTETILRTVRAGYRRPGAYVLTEDGEVMVVLSMEAVGTRYPASVTPGTVRHENDDVFIAAKDGWLRLWSIEVEGEEQLGHLPRSHTSVSTRFAPRPSA</sequence>
<dbReference type="PANTHER" id="PTHR11138:SF5">
    <property type="entry name" value="METHIONYL-TRNA FORMYLTRANSFERASE, MITOCHONDRIAL"/>
    <property type="match status" value="1"/>
</dbReference>
<dbReference type="InterPro" id="IPR005793">
    <property type="entry name" value="Formyl_trans_C"/>
</dbReference>
<evidence type="ECO:0000256" key="3">
    <source>
        <dbReference type="ARBA" id="ARBA00022917"/>
    </source>
</evidence>
<dbReference type="Gene3D" id="3.40.50.12230">
    <property type="match status" value="1"/>
</dbReference>
<dbReference type="InterPro" id="IPR036477">
    <property type="entry name" value="Formyl_transf_N_sf"/>
</dbReference>
<dbReference type="SUPFAM" id="SSF53328">
    <property type="entry name" value="Formyltransferase"/>
    <property type="match status" value="1"/>
</dbReference>
<dbReference type="InterPro" id="IPR011034">
    <property type="entry name" value="Formyl_transferase-like_C_sf"/>
</dbReference>
<name>A0ABW2P6C5_9ACTN</name>
<dbReference type="InterPro" id="IPR044135">
    <property type="entry name" value="Met-tRNA-FMT_C"/>
</dbReference>
<organism evidence="6 7">
    <name type="scientific">Sphaerisporangium rhizosphaerae</name>
    <dbReference type="NCBI Taxonomy" id="2269375"/>
    <lineage>
        <taxon>Bacteria</taxon>
        <taxon>Bacillati</taxon>
        <taxon>Actinomycetota</taxon>
        <taxon>Actinomycetes</taxon>
        <taxon>Streptosporangiales</taxon>
        <taxon>Streptosporangiaceae</taxon>
        <taxon>Sphaerisporangium</taxon>
    </lineage>
</organism>
<reference evidence="7" key="1">
    <citation type="journal article" date="2019" name="Int. J. Syst. Evol. Microbiol.">
        <title>The Global Catalogue of Microorganisms (GCM) 10K type strain sequencing project: providing services to taxonomists for standard genome sequencing and annotation.</title>
        <authorList>
            <consortium name="The Broad Institute Genomics Platform"/>
            <consortium name="The Broad Institute Genome Sequencing Center for Infectious Disease"/>
            <person name="Wu L."/>
            <person name="Ma J."/>
        </authorList>
    </citation>
    <scope>NUCLEOTIDE SEQUENCE [LARGE SCALE GENOMIC DNA]</scope>
    <source>
        <strain evidence="7">CECT 7649</strain>
    </source>
</reference>
<comment type="similarity">
    <text evidence="1">Belongs to the Fmt family.</text>
</comment>
<dbReference type="InterPro" id="IPR002376">
    <property type="entry name" value="Formyl_transf_N"/>
</dbReference>
<keyword evidence="7" id="KW-1185">Reference proteome</keyword>
<gene>
    <name evidence="6" type="ORF">ACFQSB_16005</name>
</gene>
<feature type="domain" description="Formyl transferase N-terminal" evidence="4">
    <location>
        <begin position="8"/>
        <end position="183"/>
    </location>
</feature>
<dbReference type="Pfam" id="PF00551">
    <property type="entry name" value="Formyl_trans_N"/>
    <property type="match status" value="1"/>
</dbReference>
<keyword evidence="2 6" id="KW-0808">Transferase</keyword>
<dbReference type="GO" id="GO:0004479">
    <property type="term" value="F:methionyl-tRNA formyltransferase activity"/>
    <property type="evidence" value="ECO:0007669"/>
    <property type="project" value="UniProtKB-EC"/>
</dbReference>
<evidence type="ECO:0000256" key="1">
    <source>
        <dbReference type="ARBA" id="ARBA00010699"/>
    </source>
</evidence>
<proteinExistence type="inferred from homology"/>
<dbReference type="SUPFAM" id="SSF50486">
    <property type="entry name" value="FMT C-terminal domain-like"/>
    <property type="match status" value="1"/>
</dbReference>
<dbReference type="RefSeq" id="WP_380827284.1">
    <property type="nucleotide sequence ID" value="NZ_JBHTCG010000009.1"/>
</dbReference>
<dbReference type="CDD" id="cd08704">
    <property type="entry name" value="Met_tRNA_FMT_C"/>
    <property type="match status" value="1"/>
</dbReference>
<comment type="caution">
    <text evidence="6">The sequence shown here is derived from an EMBL/GenBank/DDBJ whole genome shotgun (WGS) entry which is preliminary data.</text>
</comment>
<evidence type="ECO:0000313" key="7">
    <source>
        <dbReference type="Proteomes" id="UP001596496"/>
    </source>
</evidence>